<dbReference type="GeneID" id="19299410"/>
<accession>S7Q2L1</accession>
<evidence type="ECO:0000256" key="1">
    <source>
        <dbReference type="SAM" id="MobiDB-lite"/>
    </source>
</evidence>
<proteinExistence type="predicted"/>
<dbReference type="AlphaFoldDB" id="S7Q2L1"/>
<name>S7Q2L1_GLOTA</name>
<keyword evidence="3" id="KW-1185">Reference proteome</keyword>
<dbReference type="HOGENOM" id="CLU_1660946_0_0_1"/>
<feature type="region of interest" description="Disordered" evidence="1">
    <location>
        <begin position="119"/>
        <end position="139"/>
    </location>
</feature>
<evidence type="ECO:0000313" key="2">
    <source>
        <dbReference type="EMBL" id="EPQ54231.1"/>
    </source>
</evidence>
<dbReference type="KEGG" id="gtr:GLOTRDRAFT_111590"/>
<dbReference type="RefSeq" id="XP_007867537.1">
    <property type="nucleotide sequence ID" value="XM_007869346.1"/>
</dbReference>
<gene>
    <name evidence="2" type="ORF">GLOTRDRAFT_111590</name>
</gene>
<sequence>MKISEVLKTGVMSGWFNPVNVSPVPREASLGLWYDFRSRHQSRSRRDSSASSQSYASGRSLKDALMGWNDKARSTFDPAIMENVYKDVNPTSPATDSDRDQNVLCTVEFGLVCIRRDSNGTDANGSKSPQHEDRKGEESMSCTWLVKPKVLLESVRDIL</sequence>
<feature type="compositionally biased region" description="Basic and acidic residues" evidence="1">
    <location>
        <begin position="129"/>
        <end position="138"/>
    </location>
</feature>
<reference evidence="2 3" key="1">
    <citation type="journal article" date="2012" name="Science">
        <title>The Paleozoic origin of enzymatic lignin decomposition reconstructed from 31 fungal genomes.</title>
        <authorList>
            <person name="Floudas D."/>
            <person name="Binder M."/>
            <person name="Riley R."/>
            <person name="Barry K."/>
            <person name="Blanchette R.A."/>
            <person name="Henrissat B."/>
            <person name="Martinez A.T."/>
            <person name="Otillar R."/>
            <person name="Spatafora J.W."/>
            <person name="Yadav J.S."/>
            <person name="Aerts A."/>
            <person name="Benoit I."/>
            <person name="Boyd A."/>
            <person name="Carlson A."/>
            <person name="Copeland A."/>
            <person name="Coutinho P.M."/>
            <person name="de Vries R.P."/>
            <person name="Ferreira P."/>
            <person name="Findley K."/>
            <person name="Foster B."/>
            <person name="Gaskell J."/>
            <person name="Glotzer D."/>
            <person name="Gorecki P."/>
            <person name="Heitman J."/>
            <person name="Hesse C."/>
            <person name="Hori C."/>
            <person name="Igarashi K."/>
            <person name="Jurgens J.A."/>
            <person name="Kallen N."/>
            <person name="Kersten P."/>
            <person name="Kohler A."/>
            <person name="Kuees U."/>
            <person name="Kumar T.K.A."/>
            <person name="Kuo A."/>
            <person name="LaButti K."/>
            <person name="Larrondo L.F."/>
            <person name="Lindquist E."/>
            <person name="Ling A."/>
            <person name="Lombard V."/>
            <person name="Lucas S."/>
            <person name="Lundell T."/>
            <person name="Martin R."/>
            <person name="McLaughlin D.J."/>
            <person name="Morgenstern I."/>
            <person name="Morin E."/>
            <person name="Murat C."/>
            <person name="Nagy L.G."/>
            <person name="Nolan M."/>
            <person name="Ohm R.A."/>
            <person name="Patyshakuliyeva A."/>
            <person name="Rokas A."/>
            <person name="Ruiz-Duenas F.J."/>
            <person name="Sabat G."/>
            <person name="Salamov A."/>
            <person name="Samejima M."/>
            <person name="Schmutz J."/>
            <person name="Slot J.C."/>
            <person name="St John F."/>
            <person name="Stenlid J."/>
            <person name="Sun H."/>
            <person name="Sun S."/>
            <person name="Syed K."/>
            <person name="Tsang A."/>
            <person name="Wiebenga A."/>
            <person name="Young D."/>
            <person name="Pisabarro A."/>
            <person name="Eastwood D.C."/>
            <person name="Martin F."/>
            <person name="Cullen D."/>
            <person name="Grigoriev I.V."/>
            <person name="Hibbett D.S."/>
        </authorList>
    </citation>
    <scope>NUCLEOTIDE SEQUENCE [LARGE SCALE GENOMIC DNA]</scope>
    <source>
        <strain evidence="2 3">ATCC 11539</strain>
    </source>
</reference>
<dbReference type="Proteomes" id="UP000030669">
    <property type="component" value="Unassembled WGS sequence"/>
</dbReference>
<dbReference type="OrthoDB" id="3222645at2759"/>
<protein>
    <submittedName>
        <fullName evidence="2">Uncharacterized protein</fullName>
    </submittedName>
</protein>
<evidence type="ECO:0000313" key="3">
    <source>
        <dbReference type="Proteomes" id="UP000030669"/>
    </source>
</evidence>
<dbReference type="STRING" id="670483.S7Q2L1"/>
<dbReference type="EMBL" id="KB469304">
    <property type="protein sequence ID" value="EPQ54231.1"/>
    <property type="molecule type" value="Genomic_DNA"/>
</dbReference>
<organism evidence="2 3">
    <name type="scientific">Gloeophyllum trabeum (strain ATCC 11539 / FP-39264 / Madison 617)</name>
    <name type="common">Brown rot fungus</name>
    <dbReference type="NCBI Taxonomy" id="670483"/>
    <lineage>
        <taxon>Eukaryota</taxon>
        <taxon>Fungi</taxon>
        <taxon>Dikarya</taxon>
        <taxon>Basidiomycota</taxon>
        <taxon>Agaricomycotina</taxon>
        <taxon>Agaricomycetes</taxon>
        <taxon>Gloeophyllales</taxon>
        <taxon>Gloeophyllaceae</taxon>
        <taxon>Gloeophyllum</taxon>
    </lineage>
</organism>